<gene>
    <name evidence="2" type="ORF">Slati_0144000</name>
</gene>
<evidence type="ECO:0008006" key="3">
    <source>
        <dbReference type="Google" id="ProtNLM"/>
    </source>
</evidence>
<reference evidence="2" key="1">
    <citation type="submission" date="2020-06" db="EMBL/GenBank/DDBJ databases">
        <authorList>
            <person name="Li T."/>
            <person name="Hu X."/>
            <person name="Zhang T."/>
            <person name="Song X."/>
            <person name="Zhang H."/>
            <person name="Dai N."/>
            <person name="Sheng W."/>
            <person name="Hou X."/>
            <person name="Wei L."/>
        </authorList>
    </citation>
    <scope>NUCLEOTIDE SEQUENCE</scope>
    <source>
        <strain evidence="2">KEN1</strain>
        <tissue evidence="2">Leaf</tissue>
    </source>
</reference>
<dbReference type="AlphaFoldDB" id="A0AAW2Y9U4"/>
<proteinExistence type="predicted"/>
<name>A0AAW2Y9U4_9LAMI</name>
<feature type="signal peptide" evidence="1">
    <location>
        <begin position="1"/>
        <end position="19"/>
    </location>
</feature>
<reference evidence="2" key="2">
    <citation type="journal article" date="2024" name="Plant">
        <title>Genomic evolution and insights into agronomic trait innovations of Sesamum species.</title>
        <authorList>
            <person name="Miao H."/>
            <person name="Wang L."/>
            <person name="Qu L."/>
            <person name="Liu H."/>
            <person name="Sun Y."/>
            <person name="Le M."/>
            <person name="Wang Q."/>
            <person name="Wei S."/>
            <person name="Zheng Y."/>
            <person name="Lin W."/>
            <person name="Duan Y."/>
            <person name="Cao H."/>
            <person name="Xiong S."/>
            <person name="Wang X."/>
            <person name="Wei L."/>
            <person name="Li C."/>
            <person name="Ma Q."/>
            <person name="Ju M."/>
            <person name="Zhao R."/>
            <person name="Li G."/>
            <person name="Mu C."/>
            <person name="Tian Q."/>
            <person name="Mei H."/>
            <person name="Zhang T."/>
            <person name="Gao T."/>
            <person name="Zhang H."/>
        </authorList>
    </citation>
    <scope>NUCLEOTIDE SEQUENCE</scope>
    <source>
        <strain evidence="2">KEN1</strain>
    </source>
</reference>
<comment type="caution">
    <text evidence="2">The sequence shown here is derived from an EMBL/GenBank/DDBJ whole genome shotgun (WGS) entry which is preliminary data.</text>
</comment>
<evidence type="ECO:0000256" key="1">
    <source>
        <dbReference type="SAM" id="SignalP"/>
    </source>
</evidence>
<sequence length="96" mass="9942">MIAIAIWEQLVTLVPALVAIPSDVGVLEEGDQAPLSPTPLTMEGLDPSVQPQAGGHPSSVACSIGMFVERSSICLVFGHGAPSEEQEGIPFTEGVM</sequence>
<protein>
    <recommendedName>
        <fullName evidence="3">Secreted protein</fullName>
    </recommendedName>
</protein>
<evidence type="ECO:0000313" key="2">
    <source>
        <dbReference type="EMBL" id="KAL0462564.1"/>
    </source>
</evidence>
<dbReference type="EMBL" id="JACGWN010000001">
    <property type="protein sequence ID" value="KAL0462564.1"/>
    <property type="molecule type" value="Genomic_DNA"/>
</dbReference>
<keyword evidence="1" id="KW-0732">Signal</keyword>
<organism evidence="2">
    <name type="scientific">Sesamum latifolium</name>
    <dbReference type="NCBI Taxonomy" id="2727402"/>
    <lineage>
        <taxon>Eukaryota</taxon>
        <taxon>Viridiplantae</taxon>
        <taxon>Streptophyta</taxon>
        <taxon>Embryophyta</taxon>
        <taxon>Tracheophyta</taxon>
        <taxon>Spermatophyta</taxon>
        <taxon>Magnoliopsida</taxon>
        <taxon>eudicotyledons</taxon>
        <taxon>Gunneridae</taxon>
        <taxon>Pentapetalae</taxon>
        <taxon>asterids</taxon>
        <taxon>lamiids</taxon>
        <taxon>Lamiales</taxon>
        <taxon>Pedaliaceae</taxon>
        <taxon>Sesamum</taxon>
    </lineage>
</organism>
<feature type="chain" id="PRO_5043755436" description="Secreted protein" evidence="1">
    <location>
        <begin position="20"/>
        <end position="96"/>
    </location>
</feature>
<accession>A0AAW2Y9U4</accession>